<proteinExistence type="predicted"/>
<evidence type="ECO:0000313" key="2">
    <source>
        <dbReference type="Proteomes" id="UP000798662"/>
    </source>
</evidence>
<sequence length="176" mass="19007">MLARAIDAAGAARDDASQTLVFIGCGCGRALLAAALVHRWGRVVGLEADAARVARVRSQVGRLQALLARSRLEPVACEVIEGDYRSYAYGGADLVCPPDDDISSTAAADGLQLRELSDKLGEELRHGAKVIVFDARLRELGLGWAFARLAHFVDDAAYSWANVYMKLNAQRSCELF</sequence>
<protein>
    <submittedName>
        <fullName evidence="1">Uncharacterized protein</fullName>
    </submittedName>
</protein>
<evidence type="ECO:0000313" key="1">
    <source>
        <dbReference type="EMBL" id="KAK1859382.1"/>
    </source>
</evidence>
<reference evidence="1" key="1">
    <citation type="submission" date="2019-11" db="EMBL/GenBank/DDBJ databases">
        <title>Nori genome reveals adaptations in red seaweeds to the harsh intertidal environment.</title>
        <authorList>
            <person name="Wang D."/>
            <person name="Mao Y."/>
        </authorList>
    </citation>
    <scope>NUCLEOTIDE SEQUENCE</scope>
    <source>
        <tissue evidence="1">Gametophyte</tissue>
    </source>
</reference>
<comment type="caution">
    <text evidence="1">The sequence shown here is derived from an EMBL/GenBank/DDBJ whole genome shotgun (WGS) entry which is preliminary data.</text>
</comment>
<accession>A0ACC3BNA3</accession>
<keyword evidence="2" id="KW-1185">Reference proteome</keyword>
<name>A0ACC3BNA3_PYRYE</name>
<dbReference type="Proteomes" id="UP000798662">
    <property type="component" value="Chromosome 1"/>
</dbReference>
<gene>
    <name evidence="1" type="ORF">I4F81_001978</name>
</gene>
<organism evidence="1 2">
    <name type="scientific">Pyropia yezoensis</name>
    <name type="common">Susabi-nori</name>
    <name type="synonym">Porphyra yezoensis</name>
    <dbReference type="NCBI Taxonomy" id="2788"/>
    <lineage>
        <taxon>Eukaryota</taxon>
        <taxon>Rhodophyta</taxon>
        <taxon>Bangiophyceae</taxon>
        <taxon>Bangiales</taxon>
        <taxon>Bangiaceae</taxon>
        <taxon>Pyropia</taxon>
    </lineage>
</organism>
<dbReference type="EMBL" id="CM020618">
    <property type="protein sequence ID" value="KAK1859382.1"/>
    <property type="molecule type" value="Genomic_DNA"/>
</dbReference>